<dbReference type="Gene3D" id="3.10.180.10">
    <property type="entry name" value="2,3-Dihydroxybiphenyl 1,2-Dioxygenase, domain 1"/>
    <property type="match status" value="1"/>
</dbReference>
<proteinExistence type="predicted"/>
<dbReference type="Pfam" id="PF00903">
    <property type="entry name" value="Glyoxalase"/>
    <property type="match status" value="1"/>
</dbReference>
<dbReference type="RefSeq" id="WP_377930994.1">
    <property type="nucleotide sequence ID" value="NZ_JBHUEM010000057.1"/>
</dbReference>
<gene>
    <name evidence="2" type="ORF">ACFSCX_25055</name>
</gene>
<keyword evidence="3" id="KW-1185">Reference proteome</keyword>
<organism evidence="2 3">
    <name type="scientific">Bacillus salitolerans</name>
    <dbReference type="NCBI Taxonomy" id="1437434"/>
    <lineage>
        <taxon>Bacteria</taxon>
        <taxon>Bacillati</taxon>
        <taxon>Bacillota</taxon>
        <taxon>Bacilli</taxon>
        <taxon>Bacillales</taxon>
        <taxon>Bacillaceae</taxon>
        <taxon>Bacillus</taxon>
    </lineage>
</organism>
<dbReference type="Proteomes" id="UP001597214">
    <property type="component" value="Unassembled WGS sequence"/>
</dbReference>
<reference evidence="3" key="1">
    <citation type="journal article" date="2019" name="Int. J. Syst. Evol. Microbiol.">
        <title>The Global Catalogue of Microorganisms (GCM) 10K type strain sequencing project: providing services to taxonomists for standard genome sequencing and annotation.</title>
        <authorList>
            <consortium name="The Broad Institute Genomics Platform"/>
            <consortium name="The Broad Institute Genome Sequencing Center for Infectious Disease"/>
            <person name="Wu L."/>
            <person name="Ma J."/>
        </authorList>
    </citation>
    <scope>NUCLEOTIDE SEQUENCE [LARGE SCALE GENOMIC DNA]</scope>
    <source>
        <strain evidence="3">CCUG 49339</strain>
    </source>
</reference>
<dbReference type="PROSITE" id="PS51819">
    <property type="entry name" value="VOC"/>
    <property type="match status" value="1"/>
</dbReference>
<comment type="caution">
    <text evidence="2">The sequence shown here is derived from an EMBL/GenBank/DDBJ whole genome shotgun (WGS) entry which is preliminary data.</text>
</comment>
<evidence type="ECO:0000313" key="3">
    <source>
        <dbReference type="Proteomes" id="UP001597214"/>
    </source>
</evidence>
<feature type="domain" description="VOC" evidence="1">
    <location>
        <begin position="11"/>
        <end position="131"/>
    </location>
</feature>
<accession>A0ABW4LXG4</accession>
<protein>
    <submittedName>
        <fullName evidence="2">VOC family protein</fullName>
    </submittedName>
</protein>
<name>A0ABW4LXG4_9BACI</name>
<evidence type="ECO:0000259" key="1">
    <source>
        <dbReference type="PROSITE" id="PS51819"/>
    </source>
</evidence>
<dbReference type="InterPro" id="IPR029068">
    <property type="entry name" value="Glyas_Bleomycin-R_OHBP_Dase"/>
</dbReference>
<sequence length="134" mass="15222">MTQPMVSYVKAINTIYLPVSDIVKSTDWYVNNLHLELLNKVNAESTQAQLKICLGQTIFLIKTAEKRNLTFVEVDGHEQCILTLEVTNIKEFHEGLKRNLVDVEDIQDNGECGLSFYVKDPDGNKIDIWGGWGH</sequence>
<evidence type="ECO:0000313" key="2">
    <source>
        <dbReference type="EMBL" id="MFD1739741.1"/>
    </source>
</evidence>
<dbReference type="SUPFAM" id="SSF54593">
    <property type="entry name" value="Glyoxalase/Bleomycin resistance protein/Dihydroxybiphenyl dioxygenase"/>
    <property type="match status" value="1"/>
</dbReference>
<dbReference type="InterPro" id="IPR037523">
    <property type="entry name" value="VOC_core"/>
</dbReference>
<dbReference type="InterPro" id="IPR004360">
    <property type="entry name" value="Glyas_Fos-R_dOase_dom"/>
</dbReference>
<dbReference type="EMBL" id="JBHUEM010000057">
    <property type="protein sequence ID" value="MFD1739741.1"/>
    <property type="molecule type" value="Genomic_DNA"/>
</dbReference>
<dbReference type="CDD" id="cd06587">
    <property type="entry name" value="VOC"/>
    <property type="match status" value="1"/>
</dbReference>